<dbReference type="InterPro" id="IPR032690">
    <property type="entry name" value="CarS"/>
</dbReference>
<dbReference type="Proteomes" id="UP000249688">
    <property type="component" value="Unassembled WGS sequence"/>
</dbReference>
<organism evidence="2 3">
    <name type="scientific">Humitalea rosea</name>
    <dbReference type="NCBI Taxonomy" id="990373"/>
    <lineage>
        <taxon>Bacteria</taxon>
        <taxon>Pseudomonadati</taxon>
        <taxon>Pseudomonadota</taxon>
        <taxon>Alphaproteobacteria</taxon>
        <taxon>Acetobacterales</taxon>
        <taxon>Roseomonadaceae</taxon>
        <taxon>Humitalea</taxon>
    </lineage>
</organism>
<reference evidence="2 3" key="1">
    <citation type="submission" date="2018-06" db="EMBL/GenBank/DDBJ databases">
        <title>Genomic Encyclopedia of Archaeal and Bacterial Type Strains, Phase II (KMG-II): from individual species to whole genera.</title>
        <authorList>
            <person name="Goeker M."/>
        </authorList>
    </citation>
    <scope>NUCLEOTIDE SEQUENCE [LARGE SCALE GENOMIC DNA]</scope>
    <source>
        <strain evidence="2 3">DSM 24525</strain>
    </source>
</reference>
<feature type="transmembrane region" description="Helical" evidence="1">
    <location>
        <begin position="20"/>
        <end position="45"/>
    </location>
</feature>
<evidence type="ECO:0000313" key="3">
    <source>
        <dbReference type="Proteomes" id="UP000249688"/>
    </source>
</evidence>
<protein>
    <submittedName>
        <fullName evidence="2">CDP-2,3-bis-(O-geranylgeranyl)-sn-glycerol synthase</fullName>
    </submittedName>
</protein>
<keyword evidence="1" id="KW-1133">Transmembrane helix</keyword>
<feature type="transmembrane region" description="Helical" evidence="1">
    <location>
        <begin position="144"/>
        <end position="177"/>
    </location>
</feature>
<keyword evidence="1" id="KW-0472">Membrane</keyword>
<comment type="caution">
    <text evidence="2">The sequence shown here is derived from an EMBL/GenBank/DDBJ whole genome shotgun (WGS) entry which is preliminary data.</text>
</comment>
<dbReference type="OrthoDB" id="8850121at2"/>
<dbReference type="PANTHER" id="PTHR39650:SF1">
    <property type="entry name" value="CDP-ARCHAEOL SYNTHASE"/>
    <property type="match status" value="1"/>
</dbReference>
<dbReference type="AlphaFoldDB" id="A0A2W7IFE4"/>
<keyword evidence="3" id="KW-1185">Reference proteome</keyword>
<proteinExistence type="predicted"/>
<dbReference type="PANTHER" id="PTHR39650">
    <property type="entry name" value="CDP-ARCHAEOL SYNTHASE"/>
    <property type="match status" value="1"/>
</dbReference>
<accession>A0A2W7IFE4</accession>
<evidence type="ECO:0000256" key="1">
    <source>
        <dbReference type="SAM" id="Phobius"/>
    </source>
</evidence>
<name>A0A2W7IFE4_9PROT</name>
<dbReference type="EMBL" id="QKYU01000051">
    <property type="protein sequence ID" value="PZW36950.1"/>
    <property type="molecule type" value="Genomic_DNA"/>
</dbReference>
<feature type="transmembrane region" description="Helical" evidence="1">
    <location>
        <begin position="66"/>
        <end position="85"/>
    </location>
</feature>
<evidence type="ECO:0000313" key="2">
    <source>
        <dbReference type="EMBL" id="PZW36950.1"/>
    </source>
</evidence>
<dbReference type="Pfam" id="PF01864">
    <property type="entry name" value="CarS-like"/>
    <property type="match status" value="1"/>
</dbReference>
<keyword evidence="1" id="KW-0812">Transmembrane</keyword>
<sequence length="191" mass="20044">MSGGVTSEWEGGGLASALAAAVWLLVPAGTANMAPVVAAWLLPSWDRPVDFCRSLGGKRLFGDHKTWRGMAAGVVAGAAAFAVLQRAPDLRGILADPDSSQLSPLFGAWIGCGALTGDLVKSFFKRRVGIPPGRSWFPFDQIDWLLGAIAFAIPVLQFSVMSILATLVAGVALHLVIHALGRAVGLNQSWI</sequence>
<gene>
    <name evidence="2" type="ORF">C8P66_1512</name>
</gene>
<dbReference type="RefSeq" id="WP_111400622.1">
    <property type="nucleotide sequence ID" value="NZ_QKYU01000051.1"/>
</dbReference>
<feature type="transmembrane region" description="Helical" evidence="1">
    <location>
        <begin position="105"/>
        <end position="124"/>
    </location>
</feature>